<comment type="caution">
    <text evidence="1">The sequence shown here is derived from an EMBL/GenBank/DDBJ whole genome shotgun (WGS) entry which is preliminary data.</text>
</comment>
<dbReference type="Proteomes" id="UP001163603">
    <property type="component" value="Chromosome 1"/>
</dbReference>
<evidence type="ECO:0000313" key="1">
    <source>
        <dbReference type="EMBL" id="KAJ0053436.1"/>
    </source>
</evidence>
<organism evidence="1 2">
    <name type="scientific">Pistacia integerrima</name>
    <dbReference type="NCBI Taxonomy" id="434235"/>
    <lineage>
        <taxon>Eukaryota</taxon>
        <taxon>Viridiplantae</taxon>
        <taxon>Streptophyta</taxon>
        <taxon>Embryophyta</taxon>
        <taxon>Tracheophyta</taxon>
        <taxon>Spermatophyta</taxon>
        <taxon>Magnoliopsida</taxon>
        <taxon>eudicotyledons</taxon>
        <taxon>Gunneridae</taxon>
        <taxon>Pentapetalae</taxon>
        <taxon>rosids</taxon>
        <taxon>malvids</taxon>
        <taxon>Sapindales</taxon>
        <taxon>Anacardiaceae</taxon>
        <taxon>Pistacia</taxon>
    </lineage>
</organism>
<accession>A0ACC0ZMZ2</accession>
<keyword evidence="2" id="KW-1185">Reference proteome</keyword>
<name>A0ACC0ZMZ2_9ROSI</name>
<gene>
    <name evidence="1" type="ORF">Pint_01872</name>
</gene>
<dbReference type="EMBL" id="CM047736">
    <property type="protein sequence ID" value="KAJ0053436.1"/>
    <property type="molecule type" value="Genomic_DNA"/>
</dbReference>
<evidence type="ECO:0000313" key="2">
    <source>
        <dbReference type="Proteomes" id="UP001163603"/>
    </source>
</evidence>
<reference evidence="2" key="1">
    <citation type="journal article" date="2023" name="G3 (Bethesda)">
        <title>Genome assembly and association tests identify interacting loci associated with vigor, precocity, and sex in interspecific pistachio rootstocks.</title>
        <authorList>
            <person name="Palmer W."/>
            <person name="Jacygrad E."/>
            <person name="Sagayaradj S."/>
            <person name="Cavanaugh K."/>
            <person name="Han R."/>
            <person name="Bertier L."/>
            <person name="Beede B."/>
            <person name="Kafkas S."/>
            <person name="Golino D."/>
            <person name="Preece J."/>
            <person name="Michelmore R."/>
        </authorList>
    </citation>
    <scope>NUCLEOTIDE SEQUENCE [LARGE SCALE GENOMIC DNA]</scope>
</reference>
<protein>
    <submittedName>
        <fullName evidence="1">Uncharacterized protein</fullName>
    </submittedName>
</protein>
<proteinExistence type="predicted"/>
<sequence length="258" mass="28276">MPTILLRLMLALLFMLLISPKSDGQDEQWCIADEQTPDSELLEAMDWACGAGGANCTNIQPNQPCFYPNTTKNHASYAFNNYFQKYKNKGGSCYFKGAGLITELDPRGKVQKVGFEGGNKKSENGLANGDGDADHVKGRKLGNGLSSGNHVDTEEFRVAGDVKGKENTGSNIGPFDVSKLQKLKSKGGKKTDALKSVRPPLIPTEDEQEKQEEGFFGSLAKLFVNTGSSATEPSISKPIPRPQRRSYNSCHYEYTPWQ</sequence>